<evidence type="ECO:0000313" key="2">
    <source>
        <dbReference type="EMBL" id="MBS7526935.1"/>
    </source>
</evidence>
<dbReference type="PANTHER" id="PTHR22642">
    <property type="entry name" value="IMIDAZOLONEPROPIONASE"/>
    <property type="match status" value="1"/>
</dbReference>
<dbReference type="InterPro" id="IPR011059">
    <property type="entry name" value="Metal-dep_hydrolase_composite"/>
</dbReference>
<dbReference type="CDD" id="cd01300">
    <property type="entry name" value="YtcJ_like"/>
    <property type="match status" value="1"/>
</dbReference>
<evidence type="ECO:0000313" key="3">
    <source>
        <dbReference type="Proteomes" id="UP000746471"/>
    </source>
</evidence>
<comment type="caution">
    <text evidence="2">The sequence shown here is derived from an EMBL/GenBank/DDBJ whole genome shotgun (WGS) entry which is preliminary data.</text>
</comment>
<accession>A0ABS5PP35</accession>
<keyword evidence="3" id="KW-1185">Reference proteome</keyword>
<name>A0ABS5PP35_9FIRM</name>
<organism evidence="2 3">
    <name type="scientific">Fusibacter paucivorans</name>
    <dbReference type="NCBI Taxonomy" id="76009"/>
    <lineage>
        <taxon>Bacteria</taxon>
        <taxon>Bacillati</taxon>
        <taxon>Bacillota</taxon>
        <taxon>Clostridia</taxon>
        <taxon>Eubacteriales</taxon>
        <taxon>Eubacteriales Family XII. Incertae Sedis</taxon>
        <taxon>Fusibacter</taxon>
    </lineage>
</organism>
<dbReference type="SUPFAM" id="SSF51338">
    <property type="entry name" value="Composite domain of metallo-dependent hydrolases"/>
    <property type="match status" value="1"/>
</dbReference>
<dbReference type="Gene3D" id="3.10.310.70">
    <property type="match status" value="1"/>
</dbReference>
<dbReference type="InterPro" id="IPR013108">
    <property type="entry name" value="Amidohydro_3"/>
</dbReference>
<dbReference type="PANTHER" id="PTHR22642:SF2">
    <property type="entry name" value="PROTEIN LONG AFTER FAR-RED 3"/>
    <property type="match status" value="1"/>
</dbReference>
<dbReference type="Pfam" id="PF07969">
    <property type="entry name" value="Amidohydro_3"/>
    <property type="match status" value="1"/>
</dbReference>
<dbReference type="Gene3D" id="2.30.40.10">
    <property type="entry name" value="Urease, subunit C, domain 1"/>
    <property type="match status" value="1"/>
</dbReference>
<evidence type="ECO:0000259" key="1">
    <source>
        <dbReference type="Pfam" id="PF07969"/>
    </source>
</evidence>
<reference evidence="2 3" key="1">
    <citation type="submission" date="2021-05" db="EMBL/GenBank/DDBJ databases">
        <title>Fusibacter ferrireducens sp. nov., an anaerobic, sulfur- and Fe-reducing bacterium isolated from the mangrove sediment.</title>
        <authorList>
            <person name="Qiu D."/>
        </authorList>
    </citation>
    <scope>NUCLEOTIDE SEQUENCE [LARGE SCALE GENOMIC DNA]</scope>
    <source>
        <strain evidence="2 3">DSM 12116</strain>
    </source>
</reference>
<dbReference type="EMBL" id="JAHBCL010000014">
    <property type="protein sequence ID" value="MBS7526935.1"/>
    <property type="molecule type" value="Genomic_DNA"/>
</dbReference>
<feature type="domain" description="Amidohydrolase 3" evidence="1">
    <location>
        <begin position="52"/>
        <end position="540"/>
    </location>
</feature>
<sequence>MEQKADLILKNGHVITMDSERQIAEAIAVRNGRILAVGSNAAVCSFASSETKVVDVHRRTILPGFIDAHSHFLLNGVLRKFCVDLRCPPMGRISSIADIRQALEKKVTETPEGEPILGEGYDDTLLMEQRTPTRYDLDLVSTKHPIIILHACGHALSANSFAITAAGMTEENTPSDMIYRRDPSNGKLMGIFEEMAMMQLLKHFVKPDESMLMSAFAQSTEEYLAAGVTSAQEGAAIPQMLGFYKTAYQRGIIKNRIQMLPHENYPLDAYEQDDLSEYAHMLSVGATKIFADGSLQAYTAYLTNPYYKQHPTMHKGSDLFRGFPARPREALIEAVEKYHIAGRQIAIHANGDAAIDDVLAAFTSAQAKYPRPDARHIIVHCQSVREDQLDRIQDLQIIPSFYASHVYYHGDRHYNLFLGPFRASRVHPCRSALDREMIFTNHNDSPATPISPLTSVWSAVNRMTSGGRILGENQTIPVYEALKSVTIHAAYQSFEETCKGSIEPNKYADFVILKDNPLTIATDKIKDIPIEATVIDGKFVWGELGAI</sequence>
<dbReference type="InterPro" id="IPR032466">
    <property type="entry name" value="Metal_Hydrolase"/>
</dbReference>
<proteinExistence type="predicted"/>
<protein>
    <submittedName>
        <fullName evidence="2">Amidohydrolase</fullName>
    </submittedName>
</protein>
<dbReference type="InterPro" id="IPR033932">
    <property type="entry name" value="YtcJ-like"/>
</dbReference>
<dbReference type="Gene3D" id="3.20.20.140">
    <property type="entry name" value="Metal-dependent hydrolases"/>
    <property type="match status" value="1"/>
</dbReference>
<dbReference type="Proteomes" id="UP000746471">
    <property type="component" value="Unassembled WGS sequence"/>
</dbReference>
<gene>
    <name evidence="2" type="ORF">KHM83_09615</name>
</gene>
<dbReference type="SUPFAM" id="SSF51556">
    <property type="entry name" value="Metallo-dependent hydrolases"/>
    <property type="match status" value="1"/>
</dbReference>
<dbReference type="RefSeq" id="WP_213236795.1">
    <property type="nucleotide sequence ID" value="NZ_JAHBCL010000014.1"/>
</dbReference>